<dbReference type="InterPro" id="IPR050267">
    <property type="entry name" value="Anti-sigma-factor_SerPK"/>
</dbReference>
<sequence length="192" mass="20789">MIAVQAVVPAGRIELRNGLPAAVPAAATAAPALGEADDPEDQEGGGDPPQDLQGEAEPEDHQDQQKEKNPVAESVPRARRWFRKFIAPYNPACSVDDCLLMISELVTNAIAYGRSDDPWLVRVEWFREGTSLRVEVHNLGFPANVRLRHPDAADAHGRGLLLVDSIAESWHSGPSRRGGTVVSFVMADAWPA</sequence>
<dbReference type="InterPro" id="IPR003594">
    <property type="entry name" value="HATPase_dom"/>
</dbReference>
<keyword evidence="1" id="KW-0723">Serine/threonine-protein kinase</keyword>
<comment type="caution">
    <text evidence="4">The sequence shown here is derived from an EMBL/GenBank/DDBJ whole genome shotgun (WGS) entry which is preliminary data.</text>
</comment>
<proteinExistence type="predicted"/>
<evidence type="ECO:0000256" key="1">
    <source>
        <dbReference type="ARBA" id="ARBA00022527"/>
    </source>
</evidence>
<feature type="domain" description="Histidine kinase/HSP90-like ATPase" evidence="3">
    <location>
        <begin position="73"/>
        <end position="184"/>
    </location>
</feature>
<evidence type="ECO:0000256" key="2">
    <source>
        <dbReference type="SAM" id="MobiDB-lite"/>
    </source>
</evidence>
<dbReference type="EMBL" id="BAAAZX010000013">
    <property type="protein sequence ID" value="GAA4002443.1"/>
    <property type="molecule type" value="Genomic_DNA"/>
</dbReference>
<evidence type="ECO:0000313" key="4">
    <source>
        <dbReference type="EMBL" id="GAA4002443.1"/>
    </source>
</evidence>
<name>A0ABP7RUR9_9ACTN</name>
<feature type="compositionally biased region" description="Acidic residues" evidence="2">
    <location>
        <begin position="35"/>
        <end position="44"/>
    </location>
</feature>
<dbReference type="CDD" id="cd16936">
    <property type="entry name" value="HATPase_RsbW-like"/>
    <property type="match status" value="1"/>
</dbReference>
<accession>A0ABP7RUR9</accession>
<keyword evidence="5" id="KW-1185">Reference proteome</keyword>
<feature type="region of interest" description="Disordered" evidence="2">
    <location>
        <begin position="28"/>
        <end position="74"/>
    </location>
</feature>
<keyword evidence="1" id="KW-0418">Kinase</keyword>
<gene>
    <name evidence="4" type="ORF">GCM10022232_46560</name>
</gene>
<reference evidence="5" key="1">
    <citation type="journal article" date="2019" name="Int. J. Syst. Evol. Microbiol.">
        <title>The Global Catalogue of Microorganisms (GCM) 10K type strain sequencing project: providing services to taxonomists for standard genome sequencing and annotation.</title>
        <authorList>
            <consortium name="The Broad Institute Genomics Platform"/>
            <consortium name="The Broad Institute Genome Sequencing Center for Infectious Disease"/>
            <person name="Wu L."/>
            <person name="Ma J."/>
        </authorList>
    </citation>
    <scope>NUCLEOTIDE SEQUENCE [LARGE SCALE GENOMIC DNA]</scope>
    <source>
        <strain evidence="5">JCM 16924</strain>
    </source>
</reference>
<evidence type="ECO:0000313" key="5">
    <source>
        <dbReference type="Proteomes" id="UP001500456"/>
    </source>
</evidence>
<feature type="compositionally biased region" description="Basic and acidic residues" evidence="2">
    <location>
        <begin position="59"/>
        <end position="70"/>
    </location>
</feature>
<dbReference type="Pfam" id="PF13581">
    <property type="entry name" value="HATPase_c_2"/>
    <property type="match status" value="1"/>
</dbReference>
<dbReference type="Gene3D" id="3.30.565.10">
    <property type="entry name" value="Histidine kinase-like ATPase, C-terminal domain"/>
    <property type="match status" value="1"/>
</dbReference>
<dbReference type="Proteomes" id="UP001500456">
    <property type="component" value="Unassembled WGS sequence"/>
</dbReference>
<protein>
    <recommendedName>
        <fullName evidence="3">Histidine kinase/HSP90-like ATPase domain-containing protein</fullName>
    </recommendedName>
</protein>
<dbReference type="PANTHER" id="PTHR35526">
    <property type="entry name" value="ANTI-SIGMA-F FACTOR RSBW-RELATED"/>
    <property type="match status" value="1"/>
</dbReference>
<organism evidence="4 5">
    <name type="scientific">Streptomyces plumbiresistens</name>
    <dbReference type="NCBI Taxonomy" id="511811"/>
    <lineage>
        <taxon>Bacteria</taxon>
        <taxon>Bacillati</taxon>
        <taxon>Actinomycetota</taxon>
        <taxon>Actinomycetes</taxon>
        <taxon>Kitasatosporales</taxon>
        <taxon>Streptomycetaceae</taxon>
        <taxon>Streptomyces</taxon>
    </lineage>
</organism>
<evidence type="ECO:0000259" key="3">
    <source>
        <dbReference type="Pfam" id="PF13581"/>
    </source>
</evidence>
<dbReference type="SUPFAM" id="SSF55874">
    <property type="entry name" value="ATPase domain of HSP90 chaperone/DNA topoisomerase II/histidine kinase"/>
    <property type="match status" value="1"/>
</dbReference>
<keyword evidence="1" id="KW-0808">Transferase</keyword>
<dbReference type="InterPro" id="IPR036890">
    <property type="entry name" value="HATPase_C_sf"/>
</dbReference>
<dbReference type="PANTHER" id="PTHR35526:SF3">
    <property type="entry name" value="ANTI-SIGMA-F FACTOR RSBW"/>
    <property type="match status" value="1"/>
</dbReference>